<name>B0MVQ8_9BACT</name>
<dbReference type="EMBL" id="ABFK02000017">
    <property type="protein sequence ID" value="EDS04155.1"/>
    <property type="molecule type" value="Genomic_DNA"/>
</dbReference>
<evidence type="ECO:0000313" key="2">
    <source>
        <dbReference type="Proteomes" id="UP000005819"/>
    </source>
</evidence>
<reference evidence="1" key="2">
    <citation type="submission" date="2013-09" db="EMBL/GenBank/DDBJ databases">
        <title>Draft genome sequence of Alistipes putredinis (DSM 17216).</title>
        <authorList>
            <person name="Sudarsanam P."/>
            <person name="Ley R."/>
            <person name="Guruge J."/>
            <person name="Turnbaugh P.J."/>
            <person name="Mahowald M."/>
            <person name="Liep D."/>
            <person name="Gordon J."/>
        </authorList>
    </citation>
    <scope>NUCLEOTIDE SEQUENCE</scope>
    <source>
        <strain evidence="1">DSM 17216</strain>
    </source>
</reference>
<dbReference type="OrthoDB" id="9975496at2"/>
<sequence length="246" mass="28777">MKTPWRWWRERQATEKTCKHLALMTEDITNITDRLVAFVWEDIEKITDQMSEDLLRPIESIKPIKKNVLKDLLSCEGRRFRCKIDGTLATGIIRVVDECVYLCQNEKNGSHSIDKKGYKYAWCVYSGTEADFAHPNVRVTDFRFIPITAEEIEAYKDWQVGDRLRKKDGSSRTIEVIFRFGELIVGKFIDTRRALTNYTCDELYEDGFRLIVDPAPEEEIVEVTMDEIAKLKGVPVERLRMKKEDK</sequence>
<gene>
    <name evidence="1" type="ORF">ALIPUT_01219</name>
</gene>
<evidence type="ECO:0000313" key="1">
    <source>
        <dbReference type="EMBL" id="EDS04155.1"/>
    </source>
</evidence>
<protein>
    <submittedName>
        <fullName evidence="1">Uncharacterized protein</fullName>
    </submittedName>
</protein>
<dbReference type="GeneID" id="73804103"/>
<organism evidence="1 2">
    <name type="scientific">Alistipes putredinis DSM 17216</name>
    <dbReference type="NCBI Taxonomy" id="445970"/>
    <lineage>
        <taxon>Bacteria</taxon>
        <taxon>Pseudomonadati</taxon>
        <taxon>Bacteroidota</taxon>
        <taxon>Bacteroidia</taxon>
        <taxon>Bacteroidales</taxon>
        <taxon>Rikenellaceae</taxon>
        <taxon>Alistipes</taxon>
    </lineage>
</organism>
<reference evidence="1" key="1">
    <citation type="submission" date="2007-10" db="EMBL/GenBank/DDBJ databases">
        <authorList>
            <person name="Fulton L."/>
            <person name="Clifton S."/>
            <person name="Fulton B."/>
            <person name="Xu J."/>
            <person name="Minx P."/>
            <person name="Pepin K.H."/>
            <person name="Johnson M."/>
            <person name="Thiruvilangam P."/>
            <person name="Bhonagiri V."/>
            <person name="Nash W.E."/>
            <person name="Mardis E.R."/>
            <person name="Wilson R.K."/>
        </authorList>
    </citation>
    <scope>NUCLEOTIDE SEQUENCE [LARGE SCALE GENOMIC DNA]</scope>
    <source>
        <strain evidence="1">DSM 17216</strain>
    </source>
</reference>
<dbReference type="Proteomes" id="UP000005819">
    <property type="component" value="Unassembled WGS sequence"/>
</dbReference>
<comment type="caution">
    <text evidence="1">The sequence shown here is derived from an EMBL/GenBank/DDBJ whole genome shotgun (WGS) entry which is preliminary data.</text>
</comment>
<dbReference type="HOGENOM" id="CLU_1127235_0_0_10"/>
<dbReference type="RefSeq" id="WP_004330031.1">
    <property type="nucleotide sequence ID" value="NZ_DS499580.1"/>
</dbReference>
<proteinExistence type="predicted"/>
<keyword evidence="2" id="KW-1185">Reference proteome</keyword>
<accession>B0MVQ8</accession>
<dbReference type="AlphaFoldDB" id="B0MVQ8"/>